<feature type="transmembrane region" description="Helical" evidence="1">
    <location>
        <begin position="36"/>
        <end position="57"/>
    </location>
</feature>
<dbReference type="Proteomes" id="UP000474296">
    <property type="component" value="Unassembled WGS sequence"/>
</dbReference>
<evidence type="ECO:0000313" key="3">
    <source>
        <dbReference type="Proteomes" id="UP000474296"/>
    </source>
</evidence>
<dbReference type="InterPro" id="IPR025250">
    <property type="entry name" value="DUF4199"/>
</dbReference>
<feature type="transmembrane region" description="Helical" evidence="1">
    <location>
        <begin position="135"/>
        <end position="154"/>
    </location>
</feature>
<organism evidence="2 3">
    <name type="scientific">Spongiivirga citrea</name>
    <dbReference type="NCBI Taxonomy" id="1481457"/>
    <lineage>
        <taxon>Bacteria</taxon>
        <taxon>Pseudomonadati</taxon>
        <taxon>Bacteroidota</taxon>
        <taxon>Flavobacteriia</taxon>
        <taxon>Flavobacteriales</taxon>
        <taxon>Flavobacteriaceae</taxon>
        <taxon>Spongiivirga</taxon>
    </lineage>
</organism>
<dbReference type="EMBL" id="JAABOQ010000001">
    <property type="protein sequence ID" value="NER16021.1"/>
    <property type="molecule type" value="Genomic_DNA"/>
</dbReference>
<protein>
    <submittedName>
        <fullName evidence="2">DUF4199 family protein</fullName>
    </submittedName>
</protein>
<keyword evidence="1" id="KW-0472">Membrane</keyword>
<evidence type="ECO:0000313" key="2">
    <source>
        <dbReference type="EMBL" id="NER16021.1"/>
    </source>
</evidence>
<feature type="transmembrane region" description="Helical" evidence="1">
    <location>
        <begin position="7"/>
        <end position="24"/>
    </location>
</feature>
<dbReference type="AlphaFoldDB" id="A0A6M0CE69"/>
<accession>A0A6M0CE69</accession>
<proteinExistence type="predicted"/>
<feature type="transmembrane region" description="Helical" evidence="1">
    <location>
        <begin position="78"/>
        <end position="100"/>
    </location>
</feature>
<reference evidence="2 3" key="1">
    <citation type="submission" date="2020-01" db="EMBL/GenBank/DDBJ databases">
        <title>Spongiivirga citrea KCTC 32990T.</title>
        <authorList>
            <person name="Wang G."/>
        </authorList>
    </citation>
    <scope>NUCLEOTIDE SEQUENCE [LARGE SCALE GENOMIC DNA]</scope>
    <source>
        <strain evidence="2 3">KCTC 32990</strain>
    </source>
</reference>
<dbReference type="Pfam" id="PF13858">
    <property type="entry name" value="DUF4199"/>
    <property type="match status" value="1"/>
</dbReference>
<keyword evidence="3" id="KW-1185">Reference proteome</keyword>
<comment type="caution">
    <text evidence="2">The sequence shown here is derived from an EMBL/GenBank/DDBJ whole genome shotgun (WGS) entry which is preliminary data.</text>
</comment>
<keyword evidence="1" id="KW-1133">Transmembrane helix</keyword>
<sequence>MKRISTEIKWGAILSVIAVLWGYLEKSLGWHDEKVSMYLIYSMSFGVPALLVYFFALKEKRDLDYNRIMDWKQLAVSGAIIGTVVAAFSPLVQYVTFHFISPDYFSNAIKAGIERGMKQEAAESFYTLESAIKQSALVAIPLGVVAGTIFGLILQKKK</sequence>
<keyword evidence="1" id="KW-0812">Transmembrane</keyword>
<evidence type="ECO:0000256" key="1">
    <source>
        <dbReference type="SAM" id="Phobius"/>
    </source>
</evidence>
<name>A0A6M0CE69_9FLAO</name>
<gene>
    <name evidence="2" type="ORF">GWK10_02305</name>
</gene>